<feature type="compositionally biased region" description="Basic and acidic residues" evidence="5">
    <location>
        <begin position="338"/>
        <end position="350"/>
    </location>
</feature>
<gene>
    <name evidence="6" type="ORF">CVLEPA_LOCUS3310</name>
</gene>
<dbReference type="InterPro" id="IPR010301">
    <property type="entry name" value="RRP1"/>
</dbReference>
<organism evidence="6 7">
    <name type="scientific">Clavelina lepadiformis</name>
    <name type="common">Light-bulb sea squirt</name>
    <name type="synonym">Ascidia lepadiformis</name>
    <dbReference type="NCBI Taxonomy" id="159417"/>
    <lineage>
        <taxon>Eukaryota</taxon>
        <taxon>Metazoa</taxon>
        <taxon>Chordata</taxon>
        <taxon>Tunicata</taxon>
        <taxon>Ascidiacea</taxon>
        <taxon>Aplousobranchia</taxon>
        <taxon>Clavelinidae</taxon>
        <taxon>Clavelina</taxon>
    </lineage>
</organism>
<dbReference type="EMBL" id="CAWYQH010000002">
    <property type="protein sequence ID" value="CAK8673526.1"/>
    <property type="molecule type" value="Genomic_DNA"/>
</dbReference>
<comment type="subcellular location">
    <subcellularLocation>
        <location evidence="1">Nucleus</location>
    </subcellularLocation>
</comment>
<evidence type="ECO:0000313" key="7">
    <source>
        <dbReference type="Proteomes" id="UP001642483"/>
    </source>
</evidence>
<reference evidence="6 7" key="1">
    <citation type="submission" date="2024-02" db="EMBL/GenBank/DDBJ databases">
        <authorList>
            <person name="Daric V."/>
            <person name="Darras S."/>
        </authorList>
    </citation>
    <scope>NUCLEOTIDE SEQUENCE [LARGE SCALE GENOMIC DNA]</scope>
</reference>
<keyword evidence="4" id="KW-0539">Nucleus</keyword>
<dbReference type="Pfam" id="PF05997">
    <property type="entry name" value="Nop52"/>
    <property type="match status" value="1"/>
</dbReference>
<evidence type="ECO:0000256" key="3">
    <source>
        <dbReference type="ARBA" id="ARBA00022552"/>
    </source>
</evidence>
<feature type="region of interest" description="Disordered" evidence="5">
    <location>
        <begin position="681"/>
        <end position="700"/>
    </location>
</feature>
<comment type="similarity">
    <text evidence="2">Belongs to the RRP1 family.</text>
</comment>
<feature type="compositionally biased region" description="Basic residues" evidence="5">
    <location>
        <begin position="351"/>
        <end position="362"/>
    </location>
</feature>
<feature type="region of interest" description="Disordered" evidence="5">
    <location>
        <begin position="308"/>
        <end position="327"/>
    </location>
</feature>
<proteinExistence type="inferred from homology"/>
<comment type="caution">
    <text evidence="6">The sequence shown here is derived from an EMBL/GenBank/DDBJ whole genome shotgun (WGS) entry which is preliminary data.</text>
</comment>
<name>A0ABP0F1D6_CLALP</name>
<protein>
    <submittedName>
        <fullName evidence="6">Uncharacterized protein</fullName>
    </submittedName>
</protein>
<feature type="compositionally biased region" description="Acidic residues" evidence="5">
    <location>
        <begin position="366"/>
        <end position="380"/>
    </location>
</feature>
<accession>A0ABP0F1D6</accession>
<feature type="region of interest" description="Disordered" evidence="5">
    <location>
        <begin position="490"/>
        <end position="519"/>
    </location>
</feature>
<sequence length="700" mass="79740">MTIVEQKTPALDAVPASIEAKFAQRLAANEKKIRDRAFKKLRQYMLAKSVQPGGGFTRDELIKIWKGLFYCMWMSDKPLVQEELAKSMAELLPLLRNVKTSMLYFETFLATMHREWRGIDRLRMDKFYLLIRFMFQQALVCIKNSDWEEGLLDWFLSVLRNGPICSTYPGPNQSTGPPVGIRLHFADVYLEELTTYGHEDLTSEKVNKCLMPYCMLICNTPIKELRNRVLDKIFNELIDQSDAAIDLMKEVEGMDDVDAPEDRLRINYDAVADILFDLANKPEAMGKNRKQVYKLIKKLREVGRGRVPLDDLPDLLPDDPSASRKKIESDLTKRLANDMENEFKNRLQEKKKNRKLRKKMKKNERDEEQNTEPDEHEFDVETNGSQDNMNVENVVEVVELHTVVKPKKKKNKVKKGNDSINKTSNDAQPFIRSALSMEEMMSLDVKLSDVVDSSITELSPKSKSTKKDRNVKKTDEICAIDLAKKTFTENDLNKNHERPSKLALSHSGKKNKKNMKRKHMKDELMKKLAMEENGDCGVTDCEIQDSEPNAERSLKKLKLDGDGDNENHSDQNTDKSIGSKTGFAAFSQSIAPTAAFFKVAVSKANKIPKKAAVKEVVKEEHNPVKSSSGKKVSFEMSKIQVQPFKKNDRSSVLSPSPLTVAFDPRKTPDFGVLKARKTPSSIAKFKNMPPKKRASASDFF</sequence>
<evidence type="ECO:0000256" key="5">
    <source>
        <dbReference type="SAM" id="MobiDB-lite"/>
    </source>
</evidence>
<keyword evidence="7" id="KW-1185">Reference proteome</keyword>
<feature type="compositionally biased region" description="Basic and acidic residues" evidence="5">
    <location>
        <begin position="490"/>
        <end position="500"/>
    </location>
</feature>
<evidence type="ECO:0000256" key="2">
    <source>
        <dbReference type="ARBA" id="ARBA00006374"/>
    </source>
</evidence>
<feature type="region of interest" description="Disordered" evidence="5">
    <location>
        <begin position="338"/>
        <end position="390"/>
    </location>
</feature>
<feature type="compositionally biased region" description="Basic residues" evidence="5">
    <location>
        <begin position="507"/>
        <end position="519"/>
    </location>
</feature>
<dbReference type="PANTHER" id="PTHR13026:SF0">
    <property type="entry name" value="RIBOSOMAL RNA PROCESSING 1B"/>
    <property type="match status" value="1"/>
</dbReference>
<evidence type="ECO:0000256" key="1">
    <source>
        <dbReference type="ARBA" id="ARBA00004123"/>
    </source>
</evidence>
<evidence type="ECO:0000313" key="6">
    <source>
        <dbReference type="EMBL" id="CAK8673526.1"/>
    </source>
</evidence>
<keyword evidence="3" id="KW-0698">rRNA processing</keyword>
<evidence type="ECO:0000256" key="4">
    <source>
        <dbReference type="ARBA" id="ARBA00023242"/>
    </source>
</evidence>
<dbReference type="Proteomes" id="UP001642483">
    <property type="component" value="Unassembled WGS sequence"/>
</dbReference>
<dbReference type="PANTHER" id="PTHR13026">
    <property type="entry name" value="NNP-1 PROTEIN NOVEL NUCLEAR PROTEIN 1 NOP52"/>
    <property type="match status" value="1"/>
</dbReference>
<feature type="region of interest" description="Disordered" evidence="5">
    <location>
        <begin position="406"/>
        <end position="425"/>
    </location>
</feature>